<feature type="domain" description="FAD dependent oxidoreductase" evidence="2">
    <location>
        <begin position="45"/>
        <end position="439"/>
    </location>
</feature>
<feature type="region of interest" description="Disordered" evidence="1">
    <location>
        <begin position="1"/>
        <end position="21"/>
    </location>
</feature>
<protein>
    <recommendedName>
        <fullName evidence="2">FAD dependent oxidoreductase domain-containing protein</fullName>
    </recommendedName>
</protein>
<dbReference type="InterPro" id="IPR036188">
    <property type="entry name" value="FAD/NAD-bd_sf"/>
</dbReference>
<dbReference type="Proteomes" id="UP000664132">
    <property type="component" value="Unassembled WGS sequence"/>
</dbReference>
<dbReference type="PANTHER" id="PTHR13847">
    <property type="entry name" value="SARCOSINE DEHYDROGENASE-RELATED"/>
    <property type="match status" value="1"/>
</dbReference>
<feature type="compositionally biased region" description="Polar residues" evidence="1">
    <location>
        <begin position="12"/>
        <end position="21"/>
    </location>
</feature>
<dbReference type="Pfam" id="PF01266">
    <property type="entry name" value="DAO"/>
    <property type="match status" value="1"/>
</dbReference>
<dbReference type="Gene3D" id="3.50.50.60">
    <property type="entry name" value="FAD/NAD(P)-binding domain"/>
    <property type="match status" value="1"/>
</dbReference>
<dbReference type="EMBL" id="JAFJYH010000047">
    <property type="protein sequence ID" value="KAG4422544.1"/>
    <property type="molecule type" value="Genomic_DNA"/>
</dbReference>
<sequence>MTGTKLLPGQASLPTPNSTNSFWHSQPSKILLGHRTTESLPTEADLVIVGSGLSGTSAAHFLREDEAGKNLKVVMLEAREACWGATGRNGGHCQPFIYGNPPDVGAFEMRNYQHIKTFIATNNIPCDWRTLRVAHAYMDSAMFQRSLAIFQSFLKEDPSYSDLVSVITPESSNPSLADLRIPTAAGAFLQKHAASVWPYKLVAWMLERLLDTNENGALNFNLQTNTAVTHLQKSSDGSWIVHTPRGMIAAKKVLLTTNAYTSHLLPEFSDLIVPVRGEMSSLIPPPTMKPGNDENPPFEISYGFIGNGRQNRHQDDYLIQRPYSKDNSTGGELMFGGGRSYAAKAGLGVSDDSSIDEPSAEYLRREITVVVDIKSEEKELKASYEWSGIMGYSRDDRPWVGELTEELGLGGGKGLFVCAGFTGHGMPNTCLSGKAAVDLMLGKKSEEVDLPESYCLSKERLAKARVLDEVHIVDAKG</sequence>
<proteinExistence type="predicted"/>
<name>A0A8H8BSR9_9HELO</name>
<evidence type="ECO:0000259" key="2">
    <source>
        <dbReference type="Pfam" id="PF01266"/>
    </source>
</evidence>
<accession>A0A8H8BSR9</accession>
<dbReference type="OrthoDB" id="429143at2759"/>
<dbReference type="PANTHER" id="PTHR13847:SF129">
    <property type="entry name" value="FAD DEPENDENT OXIDOREDUCTASE"/>
    <property type="match status" value="1"/>
</dbReference>
<evidence type="ECO:0000256" key="1">
    <source>
        <dbReference type="SAM" id="MobiDB-lite"/>
    </source>
</evidence>
<evidence type="ECO:0000313" key="4">
    <source>
        <dbReference type="Proteomes" id="UP000664132"/>
    </source>
</evidence>
<dbReference type="SUPFAM" id="SSF51905">
    <property type="entry name" value="FAD/NAD(P)-binding domain"/>
    <property type="match status" value="1"/>
</dbReference>
<dbReference type="GO" id="GO:0005737">
    <property type="term" value="C:cytoplasm"/>
    <property type="evidence" value="ECO:0007669"/>
    <property type="project" value="TreeGrafter"/>
</dbReference>
<dbReference type="AlphaFoldDB" id="A0A8H8BSR9"/>
<evidence type="ECO:0000313" key="3">
    <source>
        <dbReference type="EMBL" id="KAG4422544.1"/>
    </source>
</evidence>
<comment type="caution">
    <text evidence="3">The sequence shown here is derived from an EMBL/GenBank/DDBJ whole genome shotgun (WGS) entry which is preliminary data.</text>
</comment>
<dbReference type="Gene3D" id="3.30.9.10">
    <property type="entry name" value="D-Amino Acid Oxidase, subunit A, domain 2"/>
    <property type="match status" value="1"/>
</dbReference>
<keyword evidence="4" id="KW-1185">Reference proteome</keyword>
<organism evidence="3 4">
    <name type="scientific">Cadophora malorum</name>
    <dbReference type="NCBI Taxonomy" id="108018"/>
    <lineage>
        <taxon>Eukaryota</taxon>
        <taxon>Fungi</taxon>
        <taxon>Dikarya</taxon>
        <taxon>Ascomycota</taxon>
        <taxon>Pezizomycotina</taxon>
        <taxon>Leotiomycetes</taxon>
        <taxon>Helotiales</taxon>
        <taxon>Ploettnerulaceae</taxon>
        <taxon>Cadophora</taxon>
    </lineage>
</organism>
<reference evidence="3" key="1">
    <citation type="submission" date="2021-02" db="EMBL/GenBank/DDBJ databases">
        <title>Genome sequence Cadophora malorum strain M34.</title>
        <authorList>
            <person name="Stefanovic E."/>
            <person name="Vu D."/>
            <person name="Scully C."/>
            <person name="Dijksterhuis J."/>
            <person name="Roader J."/>
            <person name="Houbraken J."/>
        </authorList>
    </citation>
    <scope>NUCLEOTIDE SEQUENCE</scope>
    <source>
        <strain evidence="3">M34</strain>
    </source>
</reference>
<dbReference type="InterPro" id="IPR006076">
    <property type="entry name" value="FAD-dep_OxRdtase"/>
</dbReference>
<gene>
    <name evidence="3" type="ORF">IFR04_004313</name>
</gene>